<feature type="region of interest" description="Disordered" evidence="1">
    <location>
        <begin position="223"/>
        <end position="279"/>
    </location>
</feature>
<feature type="compositionally biased region" description="Polar residues" evidence="1">
    <location>
        <begin position="346"/>
        <end position="355"/>
    </location>
</feature>
<accession>A0A9P8I0E3</accession>
<feature type="region of interest" description="Disordered" evidence="1">
    <location>
        <begin position="670"/>
        <end position="689"/>
    </location>
</feature>
<organism evidence="2 3">
    <name type="scientific">Glutinoglossum americanum</name>
    <dbReference type="NCBI Taxonomy" id="1670608"/>
    <lineage>
        <taxon>Eukaryota</taxon>
        <taxon>Fungi</taxon>
        <taxon>Dikarya</taxon>
        <taxon>Ascomycota</taxon>
        <taxon>Pezizomycotina</taxon>
        <taxon>Geoglossomycetes</taxon>
        <taxon>Geoglossales</taxon>
        <taxon>Geoglossaceae</taxon>
        <taxon>Glutinoglossum</taxon>
    </lineage>
</organism>
<dbReference type="Proteomes" id="UP000698800">
    <property type="component" value="Unassembled WGS sequence"/>
</dbReference>
<feature type="compositionally biased region" description="Basic and acidic residues" evidence="1">
    <location>
        <begin position="452"/>
        <end position="475"/>
    </location>
</feature>
<proteinExistence type="predicted"/>
<feature type="region of interest" description="Disordered" evidence="1">
    <location>
        <begin position="991"/>
        <end position="1058"/>
    </location>
</feature>
<dbReference type="AlphaFoldDB" id="A0A9P8I0E3"/>
<sequence length="1105" mass="122423">MLTPQLSASYRPLPLYPSKSTLRVLRRAPQLSALVLIGADSFPAHQARNLAALQRQGCFFGPRRVWSSYPDPDFQRRLEKRRKSLHYRYVQSLHRKSLWDREPSRPSWAWKLSSSWGVHSRWDSQVGYHPGGRCVSSGGGASKNAKGDPEGRRDGETRRERMERRMEEIRRTVDRDPFKALFGYRMRILSRPSSNGDLGSLLDWGRKSCAGMISRLNAYDQKGRNGVEDRTTPLGNMPDAEGKGQAEKVSEDPAQREPSKYSPQATAADEFEFDPITMRRVPKQAKVDLDAADSAPRSHYQSVSNLERSQSLISSSATAQGDPVGTGPSKHTPVSTDQAHGLKNLATPTEQSQHSIDTKPSRWLEQEGFVGGSKNSRDRPESSPPVDAGASPPAPTKILRVREFEIPPEPPSEDRPATAKHSRLCYDTSESRVEDLDLLRPSDVRASAGILKNRDAEGKLEKQQRRERLEDEFRRATRSGACSEEVKAMKVLQQGGGASEPPEALPEKDGFVAAPQVQETAYDQTPQSLETCYDQEVKIQRALLHEAEVGGCDKTPQAPGALRAQGAETQKQVNSETDAHDGESQRLQTSLDRKIKAQEASPETIIYGYDTKAMGSETYAQETESQKTQRQVSEQQKPWNEPSEEGQQRMLFSESNKIPTRQSDAVEPFAARPNSEAQGENDGFTPPRVANDQAQVVGTEDGVQREQLVWENRSPKWAARKSKKQRDRDLVKEIRGIYEDAYGVIDTDHRMQPLQTEGSDGESPVILLDDALIEHDKRLGINAYKHEGDDGSEAEILAKSQPRLPHESKVTEHQSSEELAMRREEQEQILHEEVNEVNDLLHDVQSELDAIKAKSSTHTGSHQVVYKILAYDPATNELTSGITTSSTDSEILSPSEIIPRLSHPAKFLPSLTALKKEGYEIVSGGKNVLVFKRVHEGPFIEEEDPIPDEYPHLSSSSLYPYVNPIDGTTTTGNFASPTGFVNHDAIFSSPFSDTDIRPLDEPPPPSPSPSPSPSPATTPLSSPSPTDKVKREEAVFSGKSKWQDAAPSASQDQGPKTERVKKAAKRIFWVGLWVAGCSYAVGVMGEFFRTGGADGAGPQWFSGFH</sequence>
<feature type="region of interest" description="Disordered" evidence="1">
    <location>
        <begin position="551"/>
        <end position="648"/>
    </location>
</feature>
<feature type="region of interest" description="Disordered" evidence="1">
    <location>
        <begin position="447"/>
        <end position="481"/>
    </location>
</feature>
<feature type="region of interest" description="Disordered" evidence="1">
    <location>
        <begin position="291"/>
        <end position="434"/>
    </location>
</feature>
<name>A0A9P8I0E3_9PEZI</name>
<dbReference type="OrthoDB" id="3946750at2759"/>
<keyword evidence="3" id="KW-1185">Reference proteome</keyword>
<evidence type="ECO:0000313" key="3">
    <source>
        <dbReference type="Proteomes" id="UP000698800"/>
    </source>
</evidence>
<feature type="compositionally biased region" description="Polar residues" evidence="1">
    <location>
        <begin position="299"/>
        <end position="319"/>
    </location>
</feature>
<feature type="compositionally biased region" description="Basic and acidic residues" evidence="1">
    <location>
        <begin position="240"/>
        <end position="259"/>
    </location>
</feature>
<gene>
    <name evidence="2" type="ORF">FGG08_006967</name>
</gene>
<feature type="compositionally biased region" description="Polar residues" evidence="1">
    <location>
        <begin position="618"/>
        <end position="638"/>
    </location>
</feature>
<comment type="caution">
    <text evidence="2">The sequence shown here is derived from an EMBL/GenBank/DDBJ whole genome shotgun (WGS) entry which is preliminary data.</text>
</comment>
<feature type="compositionally biased region" description="Polar residues" evidence="1">
    <location>
        <begin position="567"/>
        <end position="576"/>
    </location>
</feature>
<feature type="compositionally biased region" description="Basic and acidic residues" evidence="1">
    <location>
        <begin position="145"/>
        <end position="161"/>
    </location>
</feature>
<evidence type="ECO:0000313" key="2">
    <source>
        <dbReference type="EMBL" id="KAH0536124.1"/>
    </source>
</evidence>
<evidence type="ECO:0000256" key="1">
    <source>
        <dbReference type="SAM" id="MobiDB-lite"/>
    </source>
</evidence>
<dbReference type="EMBL" id="JAGHQL010000232">
    <property type="protein sequence ID" value="KAH0536124.1"/>
    <property type="molecule type" value="Genomic_DNA"/>
</dbReference>
<reference evidence="2" key="1">
    <citation type="submission" date="2021-03" db="EMBL/GenBank/DDBJ databases">
        <title>Comparative genomics and phylogenomic investigation of the class Geoglossomycetes provide insights into ecological specialization and systematics.</title>
        <authorList>
            <person name="Melie T."/>
            <person name="Pirro S."/>
            <person name="Miller A.N."/>
            <person name="Quandt A."/>
        </authorList>
    </citation>
    <scope>NUCLEOTIDE SEQUENCE</scope>
    <source>
        <strain evidence="2">GBOQ0MN5Z8</strain>
    </source>
</reference>
<feature type="compositionally biased region" description="Low complexity" evidence="1">
    <location>
        <begin position="1017"/>
        <end position="1026"/>
    </location>
</feature>
<protein>
    <submittedName>
        <fullName evidence="2">Uncharacterized protein</fullName>
    </submittedName>
</protein>
<feature type="compositionally biased region" description="Pro residues" evidence="1">
    <location>
        <begin position="1001"/>
        <end position="1016"/>
    </location>
</feature>
<feature type="region of interest" description="Disordered" evidence="1">
    <location>
        <begin position="133"/>
        <end position="161"/>
    </location>
</feature>
<feature type="compositionally biased region" description="Basic and acidic residues" evidence="1">
    <location>
        <begin position="356"/>
        <end position="365"/>
    </location>
</feature>